<dbReference type="InterPro" id="IPR001126">
    <property type="entry name" value="UmuC"/>
</dbReference>
<organism evidence="29 30">
    <name type="scientific">Anabas testudineus</name>
    <name type="common">Climbing perch</name>
    <name type="synonym">Anthias testudineus</name>
    <dbReference type="NCBI Taxonomy" id="64144"/>
    <lineage>
        <taxon>Eukaryota</taxon>
        <taxon>Metazoa</taxon>
        <taxon>Chordata</taxon>
        <taxon>Craniata</taxon>
        <taxon>Vertebrata</taxon>
        <taxon>Euteleostomi</taxon>
        <taxon>Actinopterygii</taxon>
        <taxon>Neopterygii</taxon>
        <taxon>Teleostei</taxon>
        <taxon>Neoteleostei</taxon>
        <taxon>Acanthomorphata</taxon>
        <taxon>Anabantaria</taxon>
        <taxon>Anabantiformes</taxon>
        <taxon>Anabantoidei</taxon>
        <taxon>Anabantidae</taxon>
        <taxon>Anabas</taxon>
    </lineage>
</organism>
<dbReference type="EC" id="2.7.7.7" evidence="5"/>
<evidence type="ECO:0000256" key="15">
    <source>
        <dbReference type="ARBA" id="ARBA00022771"/>
    </source>
</evidence>
<evidence type="ECO:0000256" key="21">
    <source>
        <dbReference type="ARBA" id="ARBA00023242"/>
    </source>
</evidence>
<dbReference type="GO" id="GO:0006281">
    <property type="term" value="P:DNA repair"/>
    <property type="evidence" value="ECO:0007669"/>
    <property type="project" value="UniProtKB-KW"/>
</dbReference>
<dbReference type="HAMAP" id="MF_01113">
    <property type="entry name" value="DNApol_IV"/>
    <property type="match status" value="1"/>
</dbReference>
<evidence type="ECO:0000256" key="14">
    <source>
        <dbReference type="ARBA" id="ARBA00022763"/>
    </source>
</evidence>
<evidence type="ECO:0000256" key="26">
    <source>
        <dbReference type="SAM" id="Coils"/>
    </source>
</evidence>
<dbReference type="GeneID" id="113151246"/>
<dbReference type="GO" id="GO:0003684">
    <property type="term" value="F:damaged DNA binding"/>
    <property type="evidence" value="ECO:0007669"/>
    <property type="project" value="InterPro"/>
</dbReference>
<evidence type="ECO:0000256" key="3">
    <source>
        <dbReference type="ARBA" id="ARBA00004123"/>
    </source>
</evidence>
<feature type="coiled-coil region" evidence="26">
    <location>
        <begin position="45"/>
        <end position="97"/>
    </location>
</feature>
<keyword evidence="21" id="KW-0539">Nucleus</keyword>
<evidence type="ECO:0000256" key="22">
    <source>
        <dbReference type="ARBA" id="ARBA00023270"/>
    </source>
</evidence>
<dbReference type="OrthoDB" id="1747274at2759"/>
<evidence type="ECO:0000259" key="28">
    <source>
        <dbReference type="PROSITE" id="PS50173"/>
    </source>
</evidence>
<dbReference type="GO" id="GO:0005634">
    <property type="term" value="C:nucleus"/>
    <property type="evidence" value="ECO:0007669"/>
    <property type="project" value="UniProtKB-SubCell"/>
</dbReference>
<comment type="cofactor">
    <cofactor evidence="1">
        <name>Mn(2+)</name>
        <dbReference type="ChEBI" id="CHEBI:29035"/>
    </cofactor>
</comment>
<evidence type="ECO:0000256" key="27">
    <source>
        <dbReference type="SAM" id="MobiDB-lite"/>
    </source>
</evidence>
<comment type="function">
    <text evidence="24">DNA polymerase specifically involved in DNA repair. Plays an important role in translesion synthesis, where the normal high-fidelity DNA polymerases cannot proceed and DNA synthesis stalls. Depending on the context, it inserts the correct base, but causes frequent base transitions, transversions and frameshifts. Lacks 3'-5' proofreading exonuclease activity. Forms a Schiff base with 5'-deoxyribose phosphate at abasic sites, but does not have lyase activity.</text>
</comment>
<accession>A0A7N6AXZ3</accession>
<dbReference type="FunFam" id="1.10.150.20:FF:000039">
    <property type="entry name" value="Polymerase (DNA directed) kappa"/>
    <property type="match status" value="1"/>
</dbReference>
<dbReference type="FunFam" id="3.30.70.270:FF:000151">
    <property type="entry name" value="Polymerase (DNA directed) kappa"/>
    <property type="match status" value="1"/>
</dbReference>
<evidence type="ECO:0000256" key="4">
    <source>
        <dbReference type="ARBA" id="ARBA00010945"/>
    </source>
</evidence>
<reference evidence="29" key="1">
    <citation type="submission" date="2021-04" db="EMBL/GenBank/DDBJ databases">
        <authorList>
            <consortium name="Wellcome Sanger Institute Data Sharing"/>
        </authorList>
    </citation>
    <scope>NUCLEOTIDE SEQUENCE [LARGE SCALE GENOMIC DNA]</scope>
</reference>
<dbReference type="InterPro" id="IPR017961">
    <property type="entry name" value="DNA_pol_Y-fam_little_finger"/>
</dbReference>
<dbReference type="PANTHER" id="PTHR11076:SF33">
    <property type="entry name" value="DNA POLYMERASE KAPPA"/>
    <property type="match status" value="1"/>
</dbReference>
<sequence>MENGASSTKEEGFLSRMALNDNKAGMEGLDRDKINKIIMETSKGSRFYENELKKEQQVNQRIEKMMLQKAQITEQQLKKAQAQVERVALELERSRDLTRVIVHVDMDAFYAAVEMRDCPELKDKPMAVGSMSMLSTSNYHARKFGVRAAMPGFIAKKLCPNLVIVPPNFDKYRAVSDEIREIFADYDPHFQPVSLDEAYLDFTDHLEKRQSWPESCRTHRCRTSSTATGERQVELPQEAVPEVANLSPVLFEDSPSSSPCLLSPEGVRASGGAFEVFGTSVEEAVREMRFRIEQKTTLTASAGIAPNMMLAKVCSDKNKPNGQYVLPSTREAVMDFVQALPVRKVSGIGKVSEKMLNALGISSCSHLAQQMALLSLLFSETSWHHFMQVSLGLGSTYIPRHEERKSMSTERTFKELSKVEEQLSLCRELCEDLAEDMKKEDLKGKTVTLKLKNVNFEVKTRALTLQYAVATADEIFAVAKDLLKMEIENESPQPLRLRLMGVRISAFVGLDDKKPLQKSIIGFLQPGKTGSSGPTQELHQKLENEHFSTRSVLTWHFAGVPTAQKKQEEGGQTSEQQSFFQRAHAKRLQLQAAKSSAQEEGRREAASVITPIDTDAENSLESYAEANKFSDLSEKDFIPPTEAHASTSGCGGSVSESLTCPVCFRQVETTDLNVFNRHIDQCLSNTCRKPDHSTDSDSESDLELESKGLDKHRGESEVEKQEAKNYPQEAQRSLKNHSQTDSSISADNETAPQPRNNKGSILTCPVCQLTQDTNDLTVFNHHVDLCLNQEVLHELRGQTSSPINTLSVTKSKATDRGQLPPRQASKGKSKRRDSPSSPCPKRSKGLGPHNTIDKFFR</sequence>
<evidence type="ECO:0000256" key="7">
    <source>
        <dbReference type="ARBA" id="ARBA00022457"/>
    </source>
</evidence>
<dbReference type="RefSeq" id="XP_026199957.1">
    <property type="nucleotide sequence ID" value="XM_026344172.1"/>
</dbReference>
<feature type="region of interest" description="Disordered" evidence="27">
    <location>
        <begin position="590"/>
        <end position="613"/>
    </location>
</feature>
<dbReference type="InterPro" id="IPR022880">
    <property type="entry name" value="DNApol_IV"/>
</dbReference>
<keyword evidence="12" id="KW-0479">Metal-binding</keyword>
<evidence type="ECO:0000256" key="1">
    <source>
        <dbReference type="ARBA" id="ARBA00001936"/>
    </source>
</evidence>
<dbReference type="InterPro" id="IPR050116">
    <property type="entry name" value="DNA_polymerase-Y"/>
</dbReference>
<protein>
    <recommendedName>
        <fullName evidence="6">DNA polymerase kappa</fullName>
        <ecNumber evidence="5">2.7.7.7</ecNumber>
    </recommendedName>
    <alternativeName>
        <fullName evidence="25">DINB protein</fullName>
    </alternativeName>
</protein>
<evidence type="ECO:0000256" key="5">
    <source>
        <dbReference type="ARBA" id="ARBA00012417"/>
    </source>
</evidence>
<dbReference type="InterPro" id="IPR043128">
    <property type="entry name" value="Rev_trsase/Diguanyl_cyclase"/>
</dbReference>
<reference evidence="29" key="3">
    <citation type="submission" date="2025-09" db="UniProtKB">
        <authorList>
            <consortium name="Ensembl"/>
        </authorList>
    </citation>
    <scope>IDENTIFICATION</scope>
</reference>
<dbReference type="InterPro" id="IPR043502">
    <property type="entry name" value="DNA/RNA_pol_sf"/>
</dbReference>
<feature type="region of interest" description="Disordered" evidence="27">
    <location>
        <begin position="562"/>
        <end position="581"/>
    </location>
</feature>
<dbReference type="GO" id="GO:0003887">
    <property type="term" value="F:DNA-directed DNA polymerase activity"/>
    <property type="evidence" value="ECO:0007669"/>
    <property type="project" value="UniProtKB-KW"/>
</dbReference>
<dbReference type="Gene3D" id="3.30.160.60">
    <property type="entry name" value="Classic Zinc Finger"/>
    <property type="match status" value="2"/>
</dbReference>
<dbReference type="PIRSF" id="PIRSF036603">
    <property type="entry name" value="DPol_eta"/>
    <property type="match status" value="1"/>
</dbReference>
<evidence type="ECO:0000313" key="29">
    <source>
        <dbReference type="Ensembl" id="ENSATEP00000054979.1"/>
    </source>
</evidence>
<keyword evidence="20" id="KW-0234">DNA repair</keyword>
<comment type="cofactor">
    <cofactor evidence="2">
        <name>Mg(2+)</name>
        <dbReference type="ChEBI" id="CHEBI:18420"/>
    </cofactor>
</comment>
<keyword evidence="10" id="KW-0548">Nucleotidyltransferase</keyword>
<dbReference type="Gene3D" id="3.40.1170.60">
    <property type="match status" value="1"/>
</dbReference>
<dbReference type="InParanoid" id="A0A7N6AXZ3"/>
<dbReference type="FunFam" id="1.10.150.810:FF:000001">
    <property type="entry name" value="DNA polymerase kappa"/>
    <property type="match status" value="1"/>
</dbReference>
<dbReference type="GO" id="GO:0006260">
    <property type="term" value="P:DNA replication"/>
    <property type="evidence" value="ECO:0007669"/>
    <property type="project" value="UniProtKB-KW"/>
</dbReference>
<evidence type="ECO:0000256" key="8">
    <source>
        <dbReference type="ARBA" id="ARBA00022634"/>
    </source>
</evidence>
<evidence type="ECO:0000256" key="13">
    <source>
        <dbReference type="ARBA" id="ARBA00022737"/>
    </source>
</evidence>
<evidence type="ECO:0000256" key="11">
    <source>
        <dbReference type="ARBA" id="ARBA00022705"/>
    </source>
</evidence>
<evidence type="ECO:0000256" key="23">
    <source>
        <dbReference type="ARBA" id="ARBA00049244"/>
    </source>
</evidence>
<keyword evidence="8" id="KW-0237">DNA synthesis</keyword>
<evidence type="ECO:0000256" key="16">
    <source>
        <dbReference type="ARBA" id="ARBA00022833"/>
    </source>
</evidence>
<dbReference type="GO" id="GO:0008270">
    <property type="term" value="F:zinc ion binding"/>
    <property type="evidence" value="ECO:0007669"/>
    <property type="project" value="UniProtKB-KW"/>
</dbReference>
<evidence type="ECO:0000256" key="20">
    <source>
        <dbReference type="ARBA" id="ARBA00023204"/>
    </source>
</evidence>
<reference evidence="29" key="2">
    <citation type="submission" date="2025-08" db="UniProtKB">
        <authorList>
            <consortium name="Ensembl"/>
        </authorList>
    </citation>
    <scope>IDENTIFICATION</scope>
</reference>
<dbReference type="InterPro" id="IPR006642">
    <property type="entry name" value="Rad18_UBZ4"/>
</dbReference>
<evidence type="ECO:0000256" key="6">
    <source>
        <dbReference type="ARBA" id="ARBA00016178"/>
    </source>
</evidence>
<dbReference type="SUPFAM" id="SSF100879">
    <property type="entry name" value="Lesion bypass DNA polymerase (Y-family), little finger domain"/>
    <property type="match status" value="1"/>
</dbReference>
<evidence type="ECO:0000256" key="18">
    <source>
        <dbReference type="ARBA" id="ARBA00022932"/>
    </source>
</evidence>
<dbReference type="SUPFAM" id="SSF56672">
    <property type="entry name" value="DNA/RNA polymerases"/>
    <property type="match status" value="1"/>
</dbReference>
<dbReference type="CDD" id="cd03586">
    <property type="entry name" value="PolY_Pol_IV_kappa"/>
    <property type="match status" value="1"/>
</dbReference>
<name>A0A7N6AXZ3_ANATE</name>
<dbReference type="FunFam" id="1.10.150.810:FF:000002">
    <property type="entry name" value="Polymerase (DNA directed) kappa"/>
    <property type="match status" value="1"/>
</dbReference>
<dbReference type="AlphaFoldDB" id="A0A7N6AXZ3"/>
<dbReference type="SMART" id="SM00734">
    <property type="entry name" value="ZnF_Rad18"/>
    <property type="match status" value="2"/>
</dbReference>
<dbReference type="GeneTree" id="ENSGT00940000156667"/>
<proteinExistence type="inferred from homology"/>
<dbReference type="PANTHER" id="PTHR11076">
    <property type="entry name" value="DNA REPAIR POLYMERASE UMUC / TRANSFERASE FAMILY MEMBER"/>
    <property type="match status" value="1"/>
</dbReference>
<feature type="compositionally biased region" description="Polar residues" evidence="27">
    <location>
        <begin position="728"/>
        <end position="759"/>
    </location>
</feature>
<keyword evidence="17" id="KW-0460">Magnesium</keyword>
<dbReference type="Gene3D" id="3.30.70.270">
    <property type="match status" value="1"/>
</dbReference>
<dbReference type="InterPro" id="IPR036775">
    <property type="entry name" value="DNA_pol_Y-fam_lit_finger_sf"/>
</dbReference>
<evidence type="ECO:0000256" key="12">
    <source>
        <dbReference type="ARBA" id="ARBA00022723"/>
    </source>
</evidence>
<comment type="similarity">
    <text evidence="4">Belongs to the DNA polymerase type-Y family.</text>
</comment>
<dbReference type="Pfam" id="PF00817">
    <property type="entry name" value="IMS"/>
    <property type="match status" value="1"/>
</dbReference>
<feature type="compositionally biased region" description="Basic and acidic residues" evidence="27">
    <location>
        <begin position="704"/>
        <end position="723"/>
    </location>
</feature>
<keyword evidence="13" id="KW-0677">Repeat</keyword>
<gene>
    <name evidence="29" type="primary">POLK</name>
</gene>
<keyword evidence="19" id="KW-0238">DNA-binding</keyword>
<dbReference type="GO" id="GO:0042276">
    <property type="term" value="P:error-prone translesion synthesis"/>
    <property type="evidence" value="ECO:0007669"/>
    <property type="project" value="TreeGrafter"/>
</dbReference>
<dbReference type="FunFam" id="3.40.1170.60:FF:000002">
    <property type="entry name" value="Polymerase (DNA directed) kappa"/>
    <property type="match status" value="1"/>
</dbReference>
<keyword evidence="7" id="KW-0515">Mutator protein</keyword>
<evidence type="ECO:0000256" key="10">
    <source>
        <dbReference type="ARBA" id="ARBA00022695"/>
    </source>
</evidence>
<evidence type="ECO:0000313" key="30">
    <source>
        <dbReference type="Proteomes" id="UP000265040"/>
    </source>
</evidence>
<keyword evidence="26" id="KW-0175">Coiled coil</keyword>
<evidence type="ECO:0000256" key="24">
    <source>
        <dbReference type="ARBA" id="ARBA00054552"/>
    </source>
</evidence>
<keyword evidence="18" id="KW-0239">DNA-directed DNA polymerase</keyword>
<keyword evidence="15" id="KW-0863">Zinc-finger</keyword>
<feature type="region of interest" description="Disordered" evidence="27">
    <location>
        <begin position="803"/>
        <end position="857"/>
    </location>
</feature>
<dbReference type="FunFam" id="3.30.1490.100:FF:000005">
    <property type="entry name" value="DNA polymerase kappa"/>
    <property type="match status" value="1"/>
</dbReference>
<evidence type="ECO:0000256" key="19">
    <source>
        <dbReference type="ARBA" id="ARBA00023125"/>
    </source>
</evidence>
<evidence type="ECO:0000256" key="17">
    <source>
        <dbReference type="ARBA" id="ARBA00022842"/>
    </source>
</evidence>
<dbReference type="FunCoup" id="A0A7N6AXZ3">
    <property type="interactions" value="1236"/>
</dbReference>
<dbReference type="Gene3D" id="3.30.1490.100">
    <property type="entry name" value="DNA polymerase, Y-family, little finger domain"/>
    <property type="match status" value="1"/>
</dbReference>
<dbReference type="Proteomes" id="UP000265040">
    <property type="component" value="Chromosome 9"/>
</dbReference>
<feature type="domain" description="UmuC" evidence="28">
    <location>
        <begin position="101"/>
        <end position="349"/>
    </location>
</feature>
<keyword evidence="14" id="KW-0227">DNA damage</keyword>
<comment type="catalytic activity">
    <reaction evidence="23">
        <text>DNA(n) + a 2'-deoxyribonucleoside 5'-triphosphate = DNA(n+1) + diphosphate</text>
        <dbReference type="Rhea" id="RHEA:22508"/>
        <dbReference type="Rhea" id="RHEA-COMP:17339"/>
        <dbReference type="Rhea" id="RHEA-COMP:17340"/>
        <dbReference type="ChEBI" id="CHEBI:33019"/>
        <dbReference type="ChEBI" id="CHEBI:61560"/>
        <dbReference type="ChEBI" id="CHEBI:173112"/>
        <dbReference type="EC" id="2.7.7.7"/>
    </reaction>
</comment>
<evidence type="ECO:0000256" key="25">
    <source>
        <dbReference type="ARBA" id="ARBA00075994"/>
    </source>
</evidence>
<keyword evidence="22" id="KW-0704">Schiff base</keyword>
<dbReference type="Ensembl" id="ENSATET00000042742.2">
    <property type="protein sequence ID" value="ENSATEP00000054979.1"/>
    <property type="gene ID" value="ENSATEG00000004665.3"/>
</dbReference>
<comment type="subcellular location">
    <subcellularLocation>
        <location evidence="3">Nucleus</location>
    </subcellularLocation>
</comment>
<dbReference type="Pfam" id="PF11799">
    <property type="entry name" value="IMS_C"/>
    <property type="match status" value="1"/>
</dbReference>
<keyword evidence="16" id="KW-0862">Zinc</keyword>
<dbReference type="PROSITE" id="PS50173">
    <property type="entry name" value="UMUC"/>
    <property type="match status" value="1"/>
</dbReference>
<evidence type="ECO:0000256" key="9">
    <source>
        <dbReference type="ARBA" id="ARBA00022679"/>
    </source>
</evidence>
<dbReference type="Gene3D" id="1.10.150.810">
    <property type="match status" value="2"/>
</dbReference>
<feature type="region of interest" description="Disordered" evidence="27">
    <location>
        <begin position="686"/>
        <end position="759"/>
    </location>
</feature>
<evidence type="ECO:0000256" key="2">
    <source>
        <dbReference type="ARBA" id="ARBA00001946"/>
    </source>
</evidence>
<keyword evidence="11" id="KW-0235">DNA replication</keyword>
<keyword evidence="30" id="KW-1185">Reference proteome</keyword>
<keyword evidence="9" id="KW-0808">Transferase</keyword>